<name>A0A2T5BJ83_MYCDI</name>
<evidence type="ECO:0000313" key="3">
    <source>
        <dbReference type="Proteomes" id="UP000241247"/>
    </source>
</evidence>
<dbReference type="OrthoDB" id="7161000at2"/>
<comment type="caution">
    <text evidence="2">The sequence shown here is derived from an EMBL/GenBank/DDBJ whole genome shotgun (WGS) entry which is preliminary data.</text>
</comment>
<protein>
    <recommendedName>
        <fullName evidence="1">PIN domain-containing protein</fullName>
    </recommendedName>
</protein>
<dbReference type="Proteomes" id="UP000241247">
    <property type="component" value="Unassembled WGS sequence"/>
</dbReference>
<dbReference type="InterPro" id="IPR002716">
    <property type="entry name" value="PIN_dom"/>
</dbReference>
<dbReference type="Pfam" id="PF01850">
    <property type="entry name" value="PIN"/>
    <property type="match status" value="1"/>
</dbReference>
<dbReference type="SUPFAM" id="SSF88723">
    <property type="entry name" value="PIN domain-like"/>
    <property type="match status" value="1"/>
</dbReference>
<dbReference type="EMBL" id="PZZZ01000001">
    <property type="protein sequence ID" value="PTM99051.1"/>
    <property type="molecule type" value="Genomic_DNA"/>
</dbReference>
<organism evidence="2 3">
    <name type="scientific">Mycoplana dimorpha</name>
    <dbReference type="NCBI Taxonomy" id="28320"/>
    <lineage>
        <taxon>Bacteria</taxon>
        <taxon>Pseudomonadati</taxon>
        <taxon>Pseudomonadota</taxon>
        <taxon>Alphaproteobacteria</taxon>
        <taxon>Hyphomicrobiales</taxon>
        <taxon>Rhizobiaceae</taxon>
        <taxon>Mycoplana</taxon>
    </lineage>
</organism>
<evidence type="ECO:0000259" key="1">
    <source>
        <dbReference type="Pfam" id="PF01850"/>
    </source>
</evidence>
<reference evidence="2 3" key="1">
    <citation type="submission" date="2018-04" db="EMBL/GenBank/DDBJ databases">
        <title>Genomic Encyclopedia of Type Strains, Phase IV (KMG-IV): sequencing the most valuable type-strain genomes for metagenomic binning, comparative biology and taxonomic classification.</title>
        <authorList>
            <person name="Goeker M."/>
        </authorList>
    </citation>
    <scope>NUCLEOTIDE SEQUENCE [LARGE SCALE GENOMIC DNA]</scope>
    <source>
        <strain evidence="2 3">DSM 7138</strain>
    </source>
</reference>
<sequence>MVSNPSLFVLDTNVWSHFATKRPSPQMIAWLNDLGTPVAIPVGAIIEIERGIKNIAEKNPERSKFLREWLNSILASNVRFLGMDLPTAQLYAHMTSLPALRNLWLPSSFAKNPKLGEDLSIAASAIVHKAPIATMNIRHFLQIHEHFKLPGLYNPMDAKWLVRPVWTDSVPFANRVQPTVAVSAVVFDHLAELNQ</sequence>
<accession>A0A2T5BJ83</accession>
<feature type="domain" description="PIN" evidence="1">
    <location>
        <begin position="9"/>
        <end position="138"/>
    </location>
</feature>
<gene>
    <name evidence="2" type="ORF">C7449_101722</name>
</gene>
<dbReference type="RefSeq" id="WP_108001363.1">
    <property type="nucleotide sequence ID" value="NZ_JBHEEX010000025.1"/>
</dbReference>
<keyword evidence="3" id="KW-1185">Reference proteome</keyword>
<proteinExistence type="predicted"/>
<dbReference type="AlphaFoldDB" id="A0A2T5BJ83"/>
<dbReference type="InterPro" id="IPR029060">
    <property type="entry name" value="PIN-like_dom_sf"/>
</dbReference>
<evidence type="ECO:0000313" key="2">
    <source>
        <dbReference type="EMBL" id="PTM99051.1"/>
    </source>
</evidence>
<dbReference type="Gene3D" id="3.40.50.1010">
    <property type="entry name" value="5'-nuclease"/>
    <property type="match status" value="1"/>
</dbReference>